<evidence type="ECO:0000256" key="3">
    <source>
        <dbReference type="ARBA" id="ARBA00013777"/>
    </source>
</evidence>
<dbReference type="PANTHER" id="PTHR15679:SF8">
    <property type="entry name" value="PCNA-ASSOCIATED FACTOR"/>
    <property type="match status" value="1"/>
</dbReference>
<feature type="domain" description="PCNA-associated factor histone-like" evidence="11">
    <location>
        <begin position="1"/>
        <end position="106"/>
    </location>
</feature>
<keyword evidence="6" id="KW-0234">DNA repair</keyword>
<dbReference type="GO" id="GO:0019985">
    <property type="term" value="P:translesion synthesis"/>
    <property type="evidence" value="ECO:0007669"/>
    <property type="project" value="TreeGrafter"/>
</dbReference>
<dbReference type="InterPro" id="IPR040444">
    <property type="entry name" value="PCNA-AF"/>
</dbReference>
<protein>
    <recommendedName>
        <fullName evidence="3">PCNA-associated factor</fullName>
    </recommendedName>
    <alternativeName>
        <fullName evidence="8">PCNA-associated factor of 15 kDa</fullName>
    </alternativeName>
    <alternativeName>
        <fullName evidence="9">PCNA-clamp-associated factor</fullName>
    </alternativeName>
</protein>
<feature type="compositionally biased region" description="Low complexity" evidence="10">
    <location>
        <begin position="21"/>
        <end position="39"/>
    </location>
</feature>
<evidence type="ECO:0000256" key="1">
    <source>
        <dbReference type="ARBA" id="ARBA00004123"/>
    </source>
</evidence>
<dbReference type="GO" id="GO:0005634">
    <property type="term" value="C:nucleus"/>
    <property type="evidence" value="ECO:0007669"/>
    <property type="project" value="UniProtKB-SubCell"/>
</dbReference>
<reference evidence="12 13" key="1">
    <citation type="journal article" date="2019" name="PLoS Biol.">
        <title>Sex chromosomes control vertical transmission of feminizing Wolbachia symbionts in an isopod.</title>
        <authorList>
            <person name="Becking T."/>
            <person name="Chebbi M.A."/>
            <person name="Giraud I."/>
            <person name="Moumen B."/>
            <person name="Laverre T."/>
            <person name="Caubet Y."/>
            <person name="Peccoud J."/>
            <person name="Gilbert C."/>
            <person name="Cordaux R."/>
        </authorList>
    </citation>
    <scope>NUCLEOTIDE SEQUENCE [LARGE SCALE GENOMIC DNA]</scope>
    <source>
        <strain evidence="12">ANa2</strain>
        <tissue evidence="12">Whole body excluding digestive tract and cuticle</tissue>
    </source>
</reference>
<feature type="region of interest" description="Disordered" evidence="10">
    <location>
        <begin position="1"/>
        <end position="112"/>
    </location>
</feature>
<evidence type="ECO:0000256" key="2">
    <source>
        <dbReference type="ARBA" id="ARBA00004556"/>
    </source>
</evidence>
<evidence type="ECO:0000313" key="12">
    <source>
        <dbReference type="EMBL" id="KAB7495416.1"/>
    </source>
</evidence>
<dbReference type="GO" id="GO:0051726">
    <property type="term" value="P:regulation of cell cycle"/>
    <property type="evidence" value="ECO:0007669"/>
    <property type="project" value="InterPro"/>
</dbReference>
<evidence type="ECO:0000256" key="5">
    <source>
        <dbReference type="ARBA" id="ARBA00022763"/>
    </source>
</evidence>
<dbReference type="GO" id="GO:0006281">
    <property type="term" value="P:DNA repair"/>
    <property type="evidence" value="ECO:0007669"/>
    <property type="project" value="UniProtKB-KW"/>
</dbReference>
<feature type="compositionally biased region" description="Low complexity" evidence="10">
    <location>
        <begin position="71"/>
        <end position="89"/>
    </location>
</feature>
<evidence type="ECO:0000256" key="8">
    <source>
        <dbReference type="ARBA" id="ARBA00030014"/>
    </source>
</evidence>
<keyword evidence="4" id="KW-0963">Cytoplasm</keyword>
<accession>A0A5N5SN41</accession>
<evidence type="ECO:0000256" key="10">
    <source>
        <dbReference type="SAM" id="MobiDB-lite"/>
    </source>
</evidence>
<dbReference type="GO" id="GO:0048471">
    <property type="term" value="C:perinuclear region of cytoplasm"/>
    <property type="evidence" value="ECO:0007669"/>
    <property type="project" value="UniProtKB-SubCell"/>
</dbReference>
<dbReference type="Pfam" id="PF15715">
    <property type="entry name" value="PAF"/>
    <property type="match status" value="1"/>
</dbReference>
<dbReference type="EMBL" id="SEYY01022632">
    <property type="protein sequence ID" value="KAB7495416.1"/>
    <property type="molecule type" value="Genomic_DNA"/>
</dbReference>
<dbReference type="GO" id="GO:0003682">
    <property type="term" value="F:chromatin binding"/>
    <property type="evidence" value="ECO:0007669"/>
    <property type="project" value="TreeGrafter"/>
</dbReference>
<comment type="caution">
    <text evidence="12">The sequence shown here is derived from an EMBL/GenBank/DDBJ whole genome shotgun (WGS) entry which is preliminary data.</text>
</comment>
<keyword evidence="5" id="KW-0227">DNA damage</keyword>
<dbReference type="PANTHER" id="PTHR15679">
    <property type="entry name" value="PCNA-ASSOCIATED FACTOR"/>
    <property type="match status" value="1"/>
</dbReference>
<keyword evidence="13" id="KW-1185">Reference proteome</keyword>
<evidence type="ECO:0000256" key="9">
    <source>
        <dbReference type="ARBA" id="ARBA00031186"/>
    </source>
</evidence>
<evidence type="ECO:0000256" key="7">
    <source>
        <dbReference type="ARBA" id="ARBA00023242"/>
    </source>
</evidence>
<dbReference type="AlphaFoldDB" id="A0A5N5SN41"/>
<evidence type="ECO:0000313" key="13">
    <source>
        <dbReference type="Proteomes" id="UP000326759"/>
    </source>
</evidence>
<proteinExistence type="predicted"/>
<comment type="subcellular location">
    <subcellularLocation>
        <location evidence="2">Cytoplasm</location>
        <location evidence="2">Perinuclear region</location>
    </subcellularLocation>
    <subcellularLocation>
        <location evidence="1">Nucleus</location>
    </subcellularLocation>
</comment>
<sequence length="112" mass="11542">MVRTKADSGAVKVSAAKAPRKMSSGASSSSSTSSPSRSGSSKDKYSGGNPYNPQPIPKWQKGISTFFKSGSSESNDSIQTSSSSNDNGSPVKQSTSKESLGKNGIISDDDDD</sequence>
<gene>
    <name evidence="12" type="primary">PAF</name>
    <name evidence="12" type="ORF">Anas_05330</name>
</gene>
<organism evidence="12 13">
    <name type="scientific">Armadillidium nasatum</name>
    <dbReference type="NCBI Taxonomy" id="96803"/>
    <lineage>
        <taxon>Eukaryota</taxon>
        <taxon>Metazoa</taxon>
        <taxon>Ecdysozoa</taxon>
        <taxon>Arthropoda</taxon>
        <taxon>Crustacea</taxon>
        <taxon>Multicrustacea</taxon>
        <taxon>Malacostraca</taxon>
        <taxon>Eumalacostraca</taxon>
        <taxon>Peracarida</taxon>
        <taxon>Isopoda</taxon>
        <taxon>Oniscidea</taxon>
        <taxon>Crinocheta</taxon>
        <taxon>Armadillidiidae</taxon>
        <taxon>Armadillidium</taxon>
    </lineage>
</organism>
<dbReference type="InterPro" id="IPR031444">
    <property type="entry name" value="PCNA-AF_dom"/>
</dbReference>
<name>A0A5N5SN41_9CRUS</name>
<keyword evidence="7" id="KW-0539">Nucleus</keyword>
<dbReference type="Proteomes" id="UP000326759">
    <property type="component" value="Unassembled WGS sequence"/>
</dbReference>
<evidence type="ECO:0000259" key="11">
    <source>
        <dbReference type="Pfam" id="PF15715"/>
    </source>
</evidence>
<evidence type="ECO:0000256" key="4">
    <source>
        <dbReference type="ARBA" id="ARBA00022490"/>
    </source>
</evidence>
<evidence type="ECO:0000256" key="6">
    <source>
        <dbReference type="ARBA" id="ARBA00023204"/>
    </source>
</evidence>